<gene>
    <name evidence="3" type="ORF">GCM10010918_16640</name>
</gene>
<dbReference type="Proteomes" id="UP000600247">
    <property type="component" value="Unassembled WGS sequence"/>
</dbReference>
<name>A0A917H0D2_9BACL</name>
<feature type="signal peptide" evidence="2">
    <location>
        <begin position="1"/>
        <end position="24"/>
    </location>
</feature>
<proteinExistence type="predicted"/>
<dbReference type="AlphaFoldDB" id="A0A917H0D2"/>
<keyword evidence="2" id="KW-0732">Signal</keyword>
<evidence type="ECO:0000256" key="2">
    <source>
        <dbReference type="SAM" id="SignalP"/>
    </source>
</evidence>
<keyword evidence="1" id="KW-1133">Transmembrane helix</keyword>
<sequence length="192" mass="22638">MKKFMTMMFIIMCLLSIKATTIYATPSEDVNIIVNSEKDQYSKMFDVDLTVQFNKEELYNDQVYLAYHLYDINNKEILWEGQRFPISVNDKGISYVKQTINLESGLSSLKDNYVKVVFDLVDEKNTYWFSLNPKVKVSSEVIIFNNDYFKKFVGTLKLSFTNHPVIFSVNAAFFVLFIFFFFRIRRSELFSN</sequence>
<accession>A0A917H0D2</accession>
<reference evidence="3 4" key="1">
    <citation type="journal article" date="2014" name="Int. J. Syst. Evol. Microbiol.">
        <title>Complete genome sequence of Corynebacterium casei LMG S-19264T (=DSM 44701T), isolated from a smear-ripened cheese.</title>
        <authorList>
            <consortium name="US DOE Joint Genome Institute (JGI-PGF)"/>
            <person name="Walter F."/>
            <person name="Albersmeier A."/>
            <person name="Kalinowski J."/>
            <person name="Ruckert C."/>
        </authorList>
    </citation>
    <scope>NUCLEOTIDE SEQUENCE [LARGE SCALE GENOMIC DNA]</scope>
    <source>
        <strain evidence="3 4">CGMCC 1.15286</strain>
    </source>
</reference>
<organism evidence="3 4">
    <name type="scientific">Paenibacillus radicis</name>
    <name type="common">ex Gao et al. 2016</name>
    <dbReference type="NCBI Taxonomy" id="1737354"/>
    <lineage>
        <taxon>Bacteria</taxon>
        <taxon>Bacillati</taxon>
        <taxon>Bacillota</taxon>
        <taxon>Bacilli</taxon>
        <taxon>Bacillales</taxon>
        <taxon>Paenibacillaceae</taxon>
        <taxon>Paenibacillus</taxon>
    </lineage>
</organism>
<keyword evidence="4" id="KW-1185">Reference proteome</keyword>
<protein>
    <recommendedName>
        <fullName evidence="5">Cohesin domain-containing protein</fullName>
    </recommendedName>
</protein>
<keyword evidence="1" id="KW-0472">Membrane</keyword>
<evidence type="ECO:0000313" key="3">
    <source>
        <dbReference type="EMBL" id="GGG63341.1"/>
    </source>
</evidence>
<dbReference type="EMBL" id="BMHY01000002">
    <property type="protein sequence ID" value="GGG63341.1"/>
    <property type="molecule type" value="Genomic_DNA"/>
</dbReference>
<comment type="caution">
    <text evidence="3">The sequence shown here is derived from an EMBL/GenBank/DDBJ whole genome shotgun (WGS) entry which is preliminary data.</text>
</comment>
<evidence type="ECO:0000313" key="4">
    <source>
        <dbReference type="Proteomes" id="UP000600247"/>
    </source>
</evidence>
<evidence type="ECO:0008006" key="5">
    <source>
        <dbReference type="Google" id="ProtNLM"/>
    </source>
</evidence>
<dbReference type="RefSeq" id="WP_188888429.1">
    <property type="nucleotide sequence ID" value="NZ_BMHY01000002.1"/>
</dbReference>
<feature type="transmembrane region" description="Helical" evidence="1">
    <location>
        <begin position="165"/>
        <end position="182"/>
    </location>
</feature>
<feature type="chain" id="PRO_5038047971" description="Cohesin domain-containing protein" evidence="2">
    <location>
        <begin position="25"/>
        <end position="192"/>
    </location>
</feature>
<evidence type="ECO:0000256" key="1">
    <source>
        <dbReference type="SAM" id="Phobius"/>
    </source>
</evidence>
<keyword evidence="1" id="KW-0812">Transmembrane</keyword>